<organism evidence="2 3">
    <name type="scientific">Liparis tanakae</name>
    <name type="common">Tanaka's snailfish</name>
    <dbReference type="NCBI Taxonomy" id="230148"/>
    <lineage>
        <taxon>Eukaryota</taxon>
        <taxon>Metazoa</taxon>
        <taxon>Chordata</taxon>
        <taxon>Craniata</taxon>
        <taxon>Vertebrata</taxon>
        <taxon>Euteleostomi</taxon>
        <taxon>Actinopterygii</taxon>
        <taxon>Neopterygii</taxon>
        <taxon>Teleostei</taxon>
        <taxon>Neoteleostei</taxon>
        <taxon>Acanthomorphata</taxon>
        <taxon>Eupercaria</taxon>
        <taxon>Perciformes</taxon>
        <taxon>Cottioidei</taxon>
        <taxon>Cottales</taxon>
        <taxon>Liparidae</taxon>
        <taxon>Liparis</taxon>
    </lineage>
</organism>
<dbReference type="EMBL" id="SRLO01000076">
    <property type="protein sequence ID" value="TNN78145.1"/>
    <property type="molecule type" value="Genomic_DNA"/>
</dbReference>
<proteinExistence type="predicted"/>
<dbReference type="Proteomes" id="UP000314294">
    <property type="component" value="Unassembled WGS sequence"/>
</dbReference>
<sequence>MVKLTQMNRWNMLRSRLPLRSEDGDNPTTGLGWPLAWHTNEATPPDTPIWSVGILGDPEQQPAQRRRAGAEPQARPPGLDRNSSRPGLRHGTTAGWSEMTQIQVGLHSTRLWMSEERAKRRHADAAADQSGRVCAAWR</sequence>
<protein>
    <submittedName>
        <fullName evidence="2">Uncharacterized protein</fullName>
    </submittedName>
</protein>
<accession>A0A4Z2IK12</accession>
<keyword evidence="3" id="KW-1185">Reference proteome</keyword>
<feature type="region of interest" description="Disordered" evidence="1">
    <location>
        <begin position="30"/>
        <end position="99"/>
    </location>
</feature>
<reference evidence="2 3" key="1">
    <citation type="submission" date="2019-03" db="EMBL/GenBank/DDBJ databases">
        <title>First draft genome of Liparis tanakae, snailfish: a comprehensive survey of snailfish specific genes.</title>
        <authorList>
            <person name="Kim W."/>
            <person name="Song I."/>
            <person name="Jeong J.-H."/>
            <person name="Kim D."/>
            <person name="Kim S."/>
            <person name="Ryu S."/>
            <person name="Song J.Y."/>
            <person name="Lee S.K."/>
        </authorList>
    </citation>
    <scope>NUCLEOTIDE SEQUENCE [LARGE SCALE GENOMIC DNA]</scope>
    <source>
        <tissue evidence="2">Muscle</tissue>
    </source>
</reference>
<evidence type="ECO:0000313" key="3">
    <source>
        <dbReference type="Proteomes" id="UP000314294"/>
    </source>
</evidence>
<gene>
    <name evidence="2" type="ORF">EYF80_011650</name>
</gene>
<comment type="caution">
    <text evidence="2">The sequence shown here is derived from an EMBL/GenBank/DDBJ whole genome shotgun (WGS) entry which is preliminary data.</text>
</comment>
<dbReference type="AlphaFoldDB" id="A0A4Z2IK12"/>
<name>A0A4Z2IK12_9TELE</name>
<evidence type="ECO:0000313" key="2">
    <source>
        <dbReference type="EMBL" id="TNN78145.1"/>
    </source>
</evidence>
<evidence type="ECO:0000256" key="1">
    <source>
        <dbReference type="SAM" id="MobiDB-lite"/>
    </source>
</evidence>